<evidence type="ECO:0000313" key="4">
    <source>
        <dbReference type="Proteomes" id="UP000517523"/>
    </source>
</evidence>
<protein>
    <submittedName>
        <fullName evidence="3">DNA-binding MarR family transcriptional regulator</fullName>
    </submittedName>
</protein>
<dbReference type="Pfam" id="PF01047">
    <property type="entry name" value="MarR"/>
    <property type="match status" value="1"/>
</dbReference>
<dbReference type="InterPro" id="IPR039422">
    <property type="entry name" value="MarR/SlyA-like"/>
</dbReference>
<keyword evidence="1 3" id="KW-0238">DNA-binding</keyword>
<dbReference type="Proteomes" id="UP000517523">
    <property type="component" value="Unassembled WGS sequence"/>
</dbReference>
<dbReference type="RefSeq" id="WP_246426568.1">
    <property type="nucleotide sequence ID" value="NZ_JACHXJ010000002.1"/>
</dbReference>
<dbReference type="AlphaFoldDB" id="A0A839TU27"/>
<reference evidence="3 4" key="1">
    <citation type="submission" date="2020-08" db="EMBL/GenBank/DDBJ databases">
        <title>Genomic Encyclopedia of Type Strains, Phase III (KMG-III): the genomes of soil and plant-associated and newly described type strains.</title>
        <authorList>
            <person name="Whitman W."/>
        </authorList>
    </citation>
    <scope>NUCLEOTIDE SEQUENCE [LARGE SCALE GENOMIC DNA]</scope>
    <source>
        <strain evidence="3 4">CECT 5831</strain>
    </source>
</reference>
<dbReference type="EMBL" id="JACHXJ010000002">
    <property type="protein sequence ID" value="MBB3128197.1"/>
    <property type="molecule type" value="Genomic_DNA"/>
</dbReference>
<dbReference type="GO" id="GO:0003677">
    <property type="term" value="F:DNA binding"/>
    <property type="evidence" value="ECO:0007669"/>
    <property type="project" value="UniProtKB-KW"/>
</dbReference>
<dbReference type="PANTHER" id="PTHR33164:SF106">
    <property type="entry name" value="TRANSCRIPTIONAL REGULATORY PROTEIN"/>
    <property type="match status" value="1"/>
</dbReference>
<evidence type="ECO:0000313" key="3">
    <source>
        <dbReference type="EMBL" id="MBB3128197.1"/>
    </source>
</evidence>
<dbReference type="PROSITE" id="PS50995">
    <property type="entry name" value="HTH_MARR_2"/>
    <property type="match status" value="1"/>
</dbReference>
<feature type="domain" description="HTH marR-type" evidence="2">
    <location>
        <begin position="1"/>
        <end position="140"/>
    </location>
</feature>
<dbReference type="GO" id="GO:0006950">
    <property type="term" value="P:response to stress"/>
    <property type="evidence" value="ECO:0007669"/>
    <property type="project" value="TreeGrafter"/>
</dbReference>
<gene>
    <name evidence="3" type="ORF">FHS19_002851</name>
</gene>
<dbReference type="PANTHER" id="PTHR33164">
    <property type="entry name" value="TRANSCRIPTIONAL REGULATOR, MARR FAMILY"/>
    <property type="match status" value="1"/>
</dbReference>
<dbReference type="SMART" id="SM00347">
    <property type="entry name" value="HTH_MARR"/>
    <property type="match status" value="1"/>
</dbReference>
<dbReference type="InterPro" id="IPR036390">
    <property type="entry name" value="WH_DNA-bd_sf"/>
</dbReference>
<dbReference type="SUPFAM" id="SSF46785">
    <property type="entry name" value="Winged helix' DNA-binding domain"/>
    <property type="match status" value="1"/>
</dbReference>
<evidence type="ECO:0000259" key="2">
    <source>
        <dbReference type="PROSITE" id="PS50995"/>
    </source>
</evidence>
<evidence type="ECO:0000256" key="1">
    <source>
        <dbReference type="ARBA" id="ARBA00023125"/>
    </source>
</evidence>
<dbReference type="InterPro" id="IPR036388">
    <property type="entry name" value="WH-like_DNA-bd_sf"/>
</dbReference>
<name>A0A839TU27_9BACL</name>
<organism evidence="3 4">
    <name type="scientific">Paenibacillus rhizosphaerae</name>
    <dbReference type="NCBI Taxonomy" id="297318"/>
    <lineage>
        <taxon>Bacteria</taxon>
        <taxon>Bacillati</taxon>
        <taxon>Bacillota</taxon>
        <taxon>Bacilli</taxon>
        <taxon>Bacillales</taxon>
        <taxon>Paenibacillaceae</taxon>
        <taxon>Paenibacillus</taxon>
    </lineage>
</organism>
<dbReference type="GO" id="GO:0003700">
    <property type="term" value="F:DNA-binding transcription factor activity"/>
    <property type="evidence" value="ECO:0007669"/>
    <property type="project" value="InterPro"/>
</dbReference>
<accession>A0A839TU27</accession>
<sequence>MSTSKNINILTEELRNNSTATILFHQAIAAKLGINSTDHKCLDVIMKNQPLTAGQLATLTGLTTGAVTGVLDRLEKVGYIFREQDPEDKRRVNICMNQENAEKNIIPLFSSFAAEMNQLLSNYDDKELEFIIEFIRQCNRVLKKFTEKR</sequence>
<comment type="caution">
    <text evidence="3">The sequence shown here is derived from an EMBL/GenBank/DDBJ whole genome shotgun (WGS) entry which is preliminary data.</text>
</comment>
<dbReference type="PRINTS" id="PR00598">
    <property type="entry name" value="HTHMARR"/>
</dbReference>
<proteinExistence type="predicted"/>
<dbReference type="Gene3D" id="1.10.10.10">
    <property type="entry name" value="Winged helix-like DNA-binding domain superfamily/Winged helix DNA-binding domain"/>
    <property type="match status" value="1"/>
</dbReference>
<dbReference type="InterPro" id="IPR000835">
    <property type="entry name" value="HTH_MarR-typ"/>
</dbReference>